<evidence type="ECO:0000256" key="1">
    <source>
        <dbReference type="ARBA" id="ARBA00022801"/>
    </source>
</evidence>
<dbReference type="Pfam" id="PF04203">
    <property type="entry name" value="Sortase"/>
    <property type="match status" value="1"/>
</dbReference>
<evidence type="ECO:0000313" key="4">
    <source>
        <dbReference type="Proteomes" id="UP000593626"/>
    </source>
</evidence>
<dbReference type="KEGG" id="mcui:G8O30_12810"/>
<dbReference type="EMBL" id="CP049742">
    <property type="protein sequence ID" value="QPC48458.1"/>
    <property type="molecule type" value="Genomic_DNA"/>
</dbReference>
<dbReference type="GO" id="GO:0016787">
    <property type="term" value="F:hydrolase activity"/>
    <property type="evidence" value="ECO:0007669"/>
    <property type="project" value="UniProtKB-KW"/>
</dbReference>
<organism evidence="3 4">
    <name type="scientific">Mangrovibacillus cuniculi</name>
    <dbReference type="NCBI Taxonomy" id="2593652"/>
    <lineage>
        <taxon>Bacteria</taxon>
        <taxon>Bacillati</taxon>
        <taxon>Bacillota</taxon>
        <taxon>Bacilli</taxon>
        <taxon>Bacillales</taxon>
        <taxon>Bacillaceae</taxon>
        <taxon>Mangrovibacillus</taxon>
    </lineage>
</organism>
<dbReference type="InterPro" id="IPR042001">
    <property type="entry name" value="Sortase_F"/>
</dbReference>
<feature type="active site" description="Proton donor/acceptor" evidence="2">
    <location>
        <position position="117"/>
    </location>
</feature>
<dbReference type="Proteomes" id="UP000593626">
    <property type="component" value="Chromosome"/>
</dbReference>
<name>A0A7S8HH08_9BACI</name>
<keyword evidence="1" id="KW-0378">Hydrolase</keyword>
<protein>
    <submittedName>
        <fullName evidence="3">Class F sortase</fullName>
    </submittedName>
</protein>
<dbReference type="InterPro" id="IPR023365">
    <property type="entry name" value="Sortase_dom-sf"/>
</dbReference>
<proteinExistence type="predicted"/>
<dbReference type="InterPro" id="IPR005754">
    <property type="entry name" value="Sortase"/>
</dbReference>
<dbReference type="Gene3D" id="2.40.260.10">
    <property type="entry name" value="Sortase"/>
    <property type="match status" value="1"/>
</dbReference>
<dbReference type="AlphaFoldDB" id="A0A7S8HH08"/>
<reference evidence="3 4" key="1">
    <citation type="submission" date="2019-07" db="EMBL/GenBank/DDBJ databases">
        <title>Genome sequence of 2 isolates from Red Sea Mangroves.</title>
        <authorList>
            <person name="Sefrji F."/>
            <person name="Michoud G."/>
            <person name="Merlino G."/>
            <person name="Daffonchio D."/>
        </authorList>
    </citation>
    <scope>NUCLEOTIDE SEQUENCE [LARGE SCALE GENOMIC DNA]</scope>
    <source>
        <strain evidence="3 4">R1DC41</strain>
    </source>
</reference>
<accession>A0A7S8HH08</accession>
<keyword evidence="4" id="KW-1185">Reference proteome</keyword>
<dbReference type="InterPro" id="IPR013783">
    <property type="entry name" value="Ig-like_fold"/>
</dbReference>
<gene>
    <name evidence="3" type="ORF">G8O30_12810</name>
</gene>
<dbReference type="Gene3D" id="2.60.40.10">
    <property type="entry name" value="Immunoglobulins"/>
    <property type="match status" value="1"/>
</dbReference>
<evidence type="ECO:0000313" key="3">
    <source>
        <dbReference type="EMBL" id="QPC48458.1"/>
    </source>
</evidence>
<feature type="active site" description="Acyl-thioester intermediate" evidence="2">
    <location>
        <position position="183"/>
    </location>
</feature>
<sequence length="299" mass="32517">MILASCQVNAASPGKEESANGTPILTGEDLKGIPLADEFVILDKHREAVVKQAEAQKAVTIEPTRIEIEKINVSAEVSEVGILENGQMGVPEAMDEVGWFEPGAKPGEKGNAVLAGHVDSRSGPAIFFDLEKLEKGDEVKVTDNEGQTLTFVVTGKERYPYQDAPIGNIFGATDKRALNLITCIGTFNRDARTHEERLVVTTELKDPVVADRESSDVGYPSNVKVSGELVSWHAVRNDAIVGYRIYRKEDGGWKHIESVSAHERKSIHDANAEENTYAVTAIHVSGEESLRSAPSSLKR</sequence>
<dbReference type="CDD" id="cd05829">
    <property type="entry name" value="Sortase_F"/>
    <property type="match status" value="1"/>
</dbReference>
<evidence type="ECO:0000256" key="2">
    <source>
        <dbReference type="PIRSR" id="PIRSR605754-1"/>
    </source>
</evidence>
<dbReference type="SUPFAM" id="SSF63817">
    <property type="entry name" value="Sortase"/>
    <property type="match status" value="1"/>
</dbReference>